<evidence type="ECO:0000313" key="2">
    <source>
        <dbReference type="Proteomes" id="UP000054653"/>
    </source>
</evidence>
<reference evidence="1 2" key="1">
    <citation type="submission" date="2015-01" db="EMBL/GenBank/DDBJ databases">
        <title>Evolution of Trichinella species and genotypes.</title>
        <authorList>
            <person name="Korhonen P.K."/>
            <person name="Edoardo P."/>
            <person name="Giuseppe L.R."/>
            <person name="Gasser R.B."/>
        </authorList>
    </citation>
    <scope>NUCLEOTIDE SEQUENCE [LARGE SCALE GENOMIC DNA]</scope>
    <source>
        <strain evidence="1">ISS120</strain>
    </source>
</reference>
<name>A0A0V1CFU8_TRIBR</name>
<sequence length="361" mass="41244">MQVEEATSRTAVKCVLNELDAQYAEAHRAQVPLEDPLPDKYALEAALQEWRSLAEEVSMTRIVAATFLDKKEADDASQQKSPLKKNLPPQSQLEKLNDLTLPKSDGDLLQFKSCVHRREEVSSITQLLYLRSFLSSPALKAIEELLQHRPDVKNRFHRLQDVVESLVVLNSCADDGAAELTRLHDELNGHILELKALGKNANSGLSVFHPLLLIIKKKLRSGTVTDCKGFVTDKMDDEITLDEFLAYLFDQTRIRESDNATRTKATLKKDKPEYEKREKYELRFRTAAVLPLSEVPDAMDLLGKDATGSLAALFEYFRGEWMTPNKLPLWNVYKVQTRTNNHLEGWHFKMNQKTRMHHLSF</sequence>
<comment type="caution">
    <text evidence="1">The sequence shown here is derived from an EMBL/GenBank/DDBJ whole genome shotgun (WGS) entry which is preliminary data.</text>
</comment>
<organism evidence="1 2">
    <name type="scientific">Trichinella britovi</name>
    <name type="common">Parasitic roundworm</name>
    <dbReference type="NCBI Taxonomy" id="45882"/>
    <lineage>
        <taxon>Eukaryota</taxon>
        <taxon>Metazoa</taxon>
        <taxon>Ecdysozoa</taxon>
        <taxon>Nematoda</taxon>
        <taxon>Enoplea</taxon>
        <taxon>Dorylaimia</taxon>
        <taxon>Trichinellida</taxon>
        <taxon>Trichinellidae</taxon>
        <taxon>Trichinella</taxon>
    </lineage>
</organism>
<accession>A0A0V1CFU8</accession>
<proteinExistence type="predicted"/>
<dbReference type="Pfam" id="PF03564">
    <property type="entry name" value="DUF1759"/>
    <property type="match status" value="1"/>
</dbReference>
<gene>
    <name evidence="1" type="ORF">T03_6044</name>
</gene>
<dbReference type="OMA" id="CVHRREE"/>
<dbReference type="Proteomes" id="UP000054653">
    <property type="component" value="Unassembled WGS sequence"/>
</dbReference>
<dbReference type="EMBL" id="JYDI01000218">
    <property type="protein sequence ID" value="KRY48123.1"/>
    <property type="molecule type" value="Genomic_DNA"/>
</dbReference>
<keyword evidence="2" id="KW-1185">Reference proteome</keyword>
<dbReference type="AlphaFoldDB" id="A0A0V1CFU8"/>
<protein>
    <submittedName>
        <fullName evidence="1">Uncharacterized protein</fullName>
    </submittedName>
</protein>
<evidence type="ECO:0000313" key="1">
    <source>
        <dbReference type="EMBL" id="KRY48123.1"/>
    </source>
</evidence>
<dbReference type="InterPro" id="IPR005312">
    <property type="entry name" value="DUF1759"/>
</dbReference>